<keyword evidence="3" id="KW-1185">Reference proteome</keyword>
<dbReference type="GeneID" id="97547170"/>
<dbReference type="InterPro" id="IPR000601">
    <property type="entry name" value="PKD_dom"/>
</dbReference>
<dbReference type="FunFam" id="2.60.40.10:FF:000270">
    <property type="entry name" value="Cell surface protein"/>
    <property type="match status" value="3"/>
</dbReference>
<dbReference type="Pfam" id="PF18911">
    <property type="entry name" value="PKD_4"/>
    <property type="match status" value="3"/>
</dbReference>
<dbReference type="Proteomes" id="UP000245657">
    <property type="component" value="Unassembled WGS sequence"/>
</dbReference>
<name>A0A2V2N3C0_9EURY</name>
<feature type="domain" description="PKD" evidence="1">
    <location>
        <begin position="209"/>
        <end position="279"/>
    </location>
</feature>
<dbReference type="InterPro" id="IPR013783">
    <property type="entry name" value="Ig-like_fold"/>
</dbReference>
<evidence type="ECO:0000313" key="3">
    <source>
        <dbReference type="Proteomes" id="UP000245657"/>
    </source>
</evidence>
<gene>
    <name evidence="2" type="ORF">DK846_17080</name>
</gene>
<dbReference type="PROSITE" id="PS50093">
    <property type="entry name" value="PKD"/>
    <property type="match status" value="3"/>
</dbReference>
<comment type="caution">
    <text evidence="2">The sequence shown here is derived from an EMBL/GenBank/DDBJ whole genome shotgun (WGS) entry which is preliminary data.</text>
</comment>
<feature type="domain" description="PKD" evidence="1">
    <location>
        <begin position="153"/>
        <end position="208"/>
    </location>
</feature>
<sequence length="459" mass="50052">MSRISVIFILALALAISAMSVYGDEPGFTSHQQFVTQNVGSNPVDFSGAPTSGRAPLMVMFSDLSKGNPSGWVWDFGDGYSSGGEDPVHTYANGGVYTVRLTVQYPDGSSKTQVKEKYIQVNPLPLEANFSAAPQSGKAPLTVQFSDLSTGGMVWFWDFGDGSPASSIPDPSHTFTGPGSYSVTLKISNEQGESKSHKMDIQVLLSEPLSAEFVGTPRSGAAPLSVQFSDKSSGEISSWIWDFGDGTRDSIESPTHTYIHEGTYPVTLTIRDNHGNTDTEEKLQYVSVRNESPLIDSIPISAGWNFVSVPKNLAPGKDTAQIFEHIDVAGHSALQYEPSQGWVPLLRTTQIKPFMAFWIYSAKTDSVPLSYDSTSQKIQPRMLSQGWNAVGFSEISSVEARKALSSIRDEWQDCLGFNATLQRYDGMIVKGVNDETAVHPFEGYWVYMSKPGTISEIKT</sequence>
<dbReference type="InterPro" id="IPR035986">
    <property type="entry name" value="PKD_dom_sf"/>
</dbReference>
<dbReference type="EMBL" id="QGMY01000019">
    <property type="protein sequence ID" value="PWR69733.1"/>
    <property type="molecule type" value="Genomic_DNA"/>
</dbReference>
<dbReference type="SMART" id="SM00089">
    <property type="entry name" value="PKD"/>
    <property type="match status" value="3"/>
</dbReference>
<dbReference type="PANTHER" id="PTHR36842">
    <property type="entry name" value="PROTEIN TOLB HOMOLOG"/>
    <property type="match status" value="1"/>
</dbReference>
<reference evidence="2 3" key="1">
    <citation type="submission" date="2018-05" db="EMBL/GenBank/DDBJ databases">
        <title>Draft genome of Methanospirillum lacunae Ki8-1.</title>
        <authorList>
            <person name="Dueholm M.S."/>
            <person name="Nielsen P.H."/>
            <person name="Bakmann L.F."/>
            <person name="Otzen D.E."/>
        </authorList>
    </citation>
    <scope>NUCLEOTIDE SEQUENCE [LARGE SCALE GENOMIC DNA]</scope>
    <source>
        <strain evidence="2 3">Ki8-1</strain>
    </source>
</reference>
<dbReference type="CDD" id="cd00146">
    <property type="entry name" value="PKD"/>
    <property type="match status" value="3"/>
</dbReference>
<protein>
    <recommendedName>
        <fullName evidence="1">PKD domain-containing protein</fullName>
    </recommendedName>
</protein>
<dbReference type="AlphaFoldDB" id="A0A2V2N3C0"/>
<dbReference type="OrthoDB" id="59577at2157"/>
<dbReference type="InterPro" id="IPR022409">
    <property type="entry name" value="PKD/Chitinase_dom"/>
</dbReference>
<evidence type="ECO:0000313" key="2">
    <source>
        <dbReference type="EMBL" id="PWR69733.1"/>
    </source>
</evidence>
<dbReference type="RefSeq" id="WP_109970214.1">
    <property type="nucleotide sequence ID" value="NZ_CP176093.1"/>
</dbReference>
<feature type="domain" description="PKD" evidence="1">
    <location>
        <begin position="42"/>
        <end position="121"/>
    </location>
</feature>
<evidence type="ECO:0000259" key="1">
    <source>
        <dbReference type="PROSITE" id="PS50093"/>
    </source>
</evidence>
<accession>A0A2V2N3C0</accession>
<dbReference type="SUPFAM" id="SSF49299">
    <property type="entry name" value="PKD domain"/>
    <property type="match status" value="3"/>
</dbReference>
<dbReference type="Gene3D" id="2.60.40.10">
    <property type="entry name" value="Immunoglobulins"/>
    <property type="match status" value="3"/>
</dbReference>
<dbReference type="PANTHER" id="PTHR36842:SF1">
    <property type="entry name" value="PROTEIN TOLB"/>
    <property type="match status" value="1"/>
</dbReference>
<organism evidence="2 3">
    <name type="scientific">Methanospirillum lacunae</name>
    <dbReference type="NCBI Taxonomy" id="668570"/>
    <lineage>
        <taxon>Archaea</taxon>
        <taxon>Methanobacteriati</taxon>
        <taxon>Methanobacteriota</taxon>
        <taxon>Stenosarchaea group</taxon>
        <taxon>Methanomicrobia</taxon>
        <taxon>Methanomicrobiales</taxon>
        <taxon>Methanospirillaceae</taxon>
        <taxon>Methanospirillum</taxon>
    </lineage>
</organism>
<proteinExistence type="predicted"/>